<evidence type="ECO:0000313" key="4">
    <source>
        <dbReference type="EMBL" id="KAI9557609.1"/>
    </source>
</evidence>
<reference evidence="4 5" key="1">
    <citation type="submission" date="2022-05" db="EMBL/GenBank/DDBJ databases">
        <title>A multi-omics perspective on studying reproductive biology in Daphnia sinensis.</title>
        <authorList>
            <person name="Jia J."/>
        </authorList>
    </citation>
    <scope>NUCLEOTIDE SEQUENCE [LARGE SCALE GENOMIC DNA]</scope>
    <source>
        <strain evidence="4 5">WSL</strain>
    </source>
</reference>
<dbReference type="Proteomes" id="UP000820818">
    <property type="component" value="Linkage Group LG6"/>
</dbReference>
<gene>
    <name evidence="4" type="ORF">GHT06_017437</name>
</gene>
<evidence type="ECO:0000313" key="5">
    <source>
        <dbReference type="Proteomes" id="UP000820818"/>
    </source>
</evidence>
<dbReference type="PANTHER" id="PTHR12634">
    <property type="entry name" value="SIT4 YEAST -ASSOCIATING PROTEIN-RELATED"/>
    <property type="match status" value="1"/>
</dbReference>
<evidence type="ECO:0000256" key="3">
    <source>
        <dbReference type="SAM" id="MobiDB-lite"/>
    </source>
</evidence>
<comment type="similarity">
    <text evidence="1">Belongs to the SAPS family.</text>
</comment>
<feature type="compositionally biased region" description="Acidic residues" evidence="3">
    <location>
        <begin position="653"/>
        <end position="664"/>
    </location>
</feature>
<sequence length="785" mass="88103">MFWRFNNMCTTNIDNLLNDEDVTLQRLMDEDDIIQECKSSNRKLVNFLVKSEVLHELISLVTKEPSTQAAEVVRFKYNNIAAELLSCDIAVINDAIVTDDVLLSELCQFISNEPPLNPLMASFFSKTMAVLVGRKAEKMLQYLKPKEGFLCQLLKHLGTSAIMDLVLKLVTCVENKNSRLEIAQWLCSEHFVENLLGLLSEKTETDLHGNAAQLLCDLLRLLRDMHAQNVANEMSTEQTHQGEAVEVDPILCALESKAMVDRLLENMLGSEICESSIVHGITVLLTLLEVRRPPQLLSSEPEVYDRFPPDPVVTACIRNTVEALIPRLKDFHQILSQPPQVKHEEDVVISACSKPFGFVRLQVTRLFAALIATGSSEVQNELASLHTFPLLLDMMVEFSHNNFLHAQVERSVQYVLGLEPIDLLQPSTQLTVSDCSLRTELRTQSEQPTSSTHRLLSYLMIDMCIIRRIMDAWELNDQHESQQGGHRKGYMGHLIRMANYVMDFGKQGKNAIRIQELMQDLPEELRARWSNFVENKVAPAIRNNEIIPVTSHMVAPRVSSDEEESDLIRLPKDTAAQEVFAEYQMEIMTKPIVTQFGFADSQFNDSEDQLRPQPETLANIALPQEGDELTQQSELFEQVCNERMHTRPKTLNDDGDDDDDEDNETWLQSRRRSSENASTVRPELASDEDNTIADVANDSMDIDSLDPWASDGDSGIPVAADAGNPWESVPTCSAGEEEEQSWANFSKADFDNPAGTTPMEVSDSASAGPAENIPLVASTEPKFIS</sequence>
<dbReference type="GO" id="GO:0019903">
    <property type="term" value="F:protein phosphatase binding"/>
    <property type="evidence" value="ECO:0007669"/>
    <property type="project" value="InterPro"/>
</dbReference>
<dbReference type="InterPro" id="IPR007587">
    <property type="entry name" value="SAPS"/>
</dbReference>
<dbReference type="GO" id="GO:0019888">
    <property type="term" value="F:protein phosphatase regulator activity"/>
    <property type="evidence" value="ECO:0007669"/>
    <property type="project" value="TreeGrafter"/>
</dbReference>
<evidence type="ECO:0000256" key="2">
    <source>
        <dbReference type="ARBA" id="ARBA00023306"/>
    </source>
</evidence>
<keyword evidence="5" id="KW-1185">Reference proteome</keyword>
<protein>
    <submittedName>
        <fullName evidence="4">Uncharacterized protein</fullName>
    </submittedName>
</protein>
<dbReference type="Pfam" id="PF04499">
    <property type="entry name" value="SAPS"/>
    <property type="match status" value="1"/>
</dbReference>
<feature type="region of interest" description="Disordered" evidence="3">
    <location>
        <begin position="642"/>
        <end position="785"/>
    </location>
</feature>
<evidence type="ECO:0000256" key="1">
    <source>
        <dbReference type="ARBA" id="ARBA00006180"/>
    </source>
</evidence>
<dbReference type="PANTHER" id="PTHR12634:SF8">
    <property type="entry name" value="FIERY MOUNTAIN, ISOFORM D"/>
    <property type="match status" value="1"/>
</dbReference>
<dbReference type="GO" id="GO:0005634">
    <property type="term" value="C:nucleus"/>
    <property type="evidence" value="ECO:0007669"/>
    <property type="project" value="TreeGrafter"/>
</dbReference>
<dbReference type="AlphaFoldDB" id="A0AAD5PV15"/>
<name>A0AAD5PV15_9CRUS</name>
<dbReference type="EMBL" id="WJBH02000006">
    <property type="protein sequence ID" value="KAI9557609.1"/>
    <property type="molecule type" value="Genomic_DNA"/>
</dbReference>
<accession>A0AAD5PV15</accession>
<comment type="caution">
    <text evidence="4">The sequence shown here is derived from an EMBL/GenBank/DDBJ whole genome shotgun (WGS) entry which is preliminary data.</text>
</comment>
<proteinExistence type="inferred from homology"/>
<keyword evidence="2" id="KW-0131">Cell cycle</keyword>
<dbReference type="GO" id="GO:0005829">
    <property type="term" value="C:cytosol"/>
    <property type="evidence" value="ECO:0007669"/>
    <property type="project" value="TreeGrafter"/>
</dbReference>
<organism evidence="4 5">
    <name type="scientific">Daphnia sinensis</name>
    <dbReference type="NCBI Taxonomy" id="1820382"/>
    <lineage>
        <taxon>Eukaryota</taxon>
        <taxon>Metazoa</taxon>
        <taxon>Ecdysozoa</taxon>
        <taxon>Arthropoda</taxon>
        <taxon>Crustacea</taxon>
        <taxon>Branchiopoda</taxon>
        <taxon>Diplostraca</taxon>
        <taxon>Cladocera</taxon>
        <taxon>Anomopoda</taxon>
        <taxon>Daphniidae</taxon>
        <taxon>Daphnia</taxon>
        <taxon>Daphnia similis group</taxon>
    </lineage>
</organism>